<dbReference type="Proteomes" id="UP001370490">
    <property type="component" value="Unassembled WGS sequence"/>
</dbReference>
<name>A0AAN8UR35_9MAGN</name>
<organism evidence="2 3">
    <name type="scientific">Dillenia turbinata</name>
    <dbReference type="NCBI Taxonomy" id="194707"/>
    <lineage>
        <taxon>Eukaryota</taxon>
        <taxon>Viridiplantae</taxon>
        <taxon>Streptophyta</taxon>
        <taxon>Embryophyta</taxon>
        <taxon>Tracheophyta</taxon>
        <taxon>Spermatophyta</taxon>
        <taxon>Magnoliopsida</taxon>
        <taxon>eudicotyledons</taxon>
        <taxon>Gunneridae</taxon>
        <taxon>Pentapetalae</taxon>
        <taxon>Dilleniales</taxon>
        <taxon>Dilleniaceae</taxon>
        <taxon>Dillenia</taxon>
    </lineage>
</organism>
<feature type="compositionally biased region" description="Polar residues" evidence="1">
    <location>
        <begin position="68"/>
        <end position="85"/>
    </location>
</feature>
<feature type="compositionally biased region" description="Gly residues" evidence="1">
    <location>
        <begin position="1"/>
        <end position="10"/>
    </location>
</feature>
<feature type="compositionally biased region" description="Low complexity" evidence="1">
    <location>
        <begin position="86"/>
        <end position="107"/>
    </location>
</feature>
<comment type="caution">
    <text evidence="2">The sequence shown here is derived from an EMBL/GenBank/DDBJ whole genome shotgun (WGS) entry which is preliminary data.</text>
</comment>
<dbReference type="EMBL" id="JBAMMX010000025">
    <property type="protein sequence ID" value="KAK6915127.1"/>
    <property type="molecule type" value="Genomic_DNA"/>
</dbReference>
<feature type="compositionally biased region" description="Basic and acidic residues" evidence="1">
    <location>
        <begin position="133"/>
        <end position="148"/>
    </location>
</feature>
<evidence type="ECO:0000313" key="3">
    <source>
        <dbReference type="Proteomes" id="UP001370490"/>
    </source>
</evidence>
<feature type="region of interest" description="Disordered" evidence="1">
    <location>
        <begin position="1"/>
        <end position="148"/>
    </location>
</feature>
<dbReference type="AlphaFoldDB" id="A0AAN8UR35"/>
<keyword evidence="3" id="KW-1185">Reference proteome</keyword>
<protein>
    <submittedName>
        <fullName evidence="2">Uncharacterized protein</fullName>
    </submittedName>
</protein>
<sequence length="170" mass="18117">MSAVGGGGGPRLRPLNVSSDLENRPAANNKTKSTKPLLKPQSQPKTDKTLKPTTPQAALETKDKAVPSPQSTPTNLVPSILSHQGSLNASCSSEASASSGSSSSRSSIGRVVPRRNTRISVQGKRQCGSKPNKSADDESAHADSSSDTRRRCAWHFFQPFMYAMLITRVN</sequence>
<feature type="compositionally biased region" description="Polar residues" evidence="1">
    <location>
        <begin position="16"/>
        <end position="31"/>
    </location>
</feature>
<reference evidence="2 3" key="1">
    <citation type="submission" date="2023-12" db="EMBL/GenBank/DDBJ databases">
        <title>A high-quality genome assembly for Dillenia turbinata (Dilleniales).</title>
        <authorList>
            <person name="Chanderbali A."/>
        </authorList>
    </citation>
    <scope>NUCLEOTIDE SEQUENCE [LARGE SCALE GENOMIC DNA]</scope>
    <source>
        <strain evidence="2">LSX21</strain>
        <tissue evidence="2">Leaf</tissue>
    </source>
</reference>
<accession>A0AAN8UR35</accession>
<evidence type="ECO:0000256" key="1">
    <source>
        <dbReference type="SAM" id="MobiDB-lite"/>
    </source>
</evidence>
<gene>
    <name evidence="2" type="ORF">RJ641_020244</name>
</gene>
<proteinExistence type="predicted"/>
<evidence type="ECO:0000313" key="2">
    <source>
        <dbReference type="EMBL" id="KAK6915127.1"/>
    </source>
</evidence>